<dbReference type="AlphaFoldDB" id="A0A0B0ICB9"/>
<proteinExistence type="predicted"/>
<name>A0A0B0ICB9_9BACI</name>
<comment type="caution">
    <text evidence="1">The sequence shown here is derived from an EMBL/GenBank/DDBJ whole genome shotgun (WGS) entry which is preliminary data.</text>
</comment>
<keyword evidence="2" id="KW-1185">Reference proteome</keyword>
<dbReference type="RefSeq" id="WP_034632402.1">
    <property type="nucleotide sequence ID" value="NZ_JRJU01000036.1"/>
</dbReference>
<evidence type="ECO:0000313" key="1">
    <source>
        <dbReference type="EMBL" id="KHF38532.1"/>
    </source>
</evidence>
<evidence type="ECO:0000313" key="2">
    <source>
        <dbReference type="Proteomes" id="UP000030832"/>
    </source>
</evidence>
<sequence>MIYKRIFLLSIVFSIVFSLYGFSMSEKPYDGDTEISDSIEWSISEGGLSAPSFQAVITKLWNSTFKDDSSILSNYIVQLFDSPIPVEKRMVQLMTVKYQSTFFSSLMIR</sequence>
<reference evidence="1 2" key="1">
    <citation type="submission" date="2014-09" db="EMBL/GenBank/DDBJ databases">
        <title>Genome sequencing and annotation of Bacillus Okhensis strain Kh10-101T.</title>
        <authorList>
            <person name="Prakash J.S."/>
        </authorList>
    </citation>
    <scope>NUCLEOTIDE SEQUENCE [LARGE SCALE GENOMIC DNA]</scope>
    <source>
        <strain evidence="2">Kh10-101T</strain>
    </source>
</reference>
<gene>
    <name evidence="1" type="ORF">LQ50_20470</name>
</gene>
<dbReference type="Proteomes" id="UP000030832">
    <property type="component" value="Unassembled WGS sequence"/>
</dbReference>
<protein>
    <submittedName>
        <fullName evidence="1">Uncharacterized protein</fullName>
    </submittedName>
</protein>
<dbReference type="EMBL" id="JRJU01000036">
    <property type="protein sequence ID" value="KHF38532.1"/>
    <property type="molecule type" value="Genomic_DNA"/>
</dbReference>
<organism evidence="1 2">
    <name type="scientific">Halalkalibacter okhensis</name>
    <dbReference type="NCBI Taxonomy" id="333138"/>
    <lineage>
        <taxon>Bacteria</taxon>
        <taxon>Bacillati</taxon>
        <taxon>Bacillota</taxon>
        <taxon>Bacilli</taxon>
        <taxon>Bacillales</taxon>
        <taxon>Bacillaceae</taxon>
        <taxon>Halalkalibacter</taxon>
    </lineage>
</organism>
<accession>A0A0B0ICB9</accession>